<dbReference type="InterPro" id="IPR000182">
    <property type="entry name" value="GNAT_dom"/>
</dbReference>
<evidence type="ECO:0000256" key="2">
    <source>
        <dbReference type="ARBA" id="ARBA00022679"/>
    </source>
</evidence>
<dbReference type="WBParaSite" id="PTRK_0000241000.1">
    <property type="protein sequence ID" value="PTRK_0000241000.1"/>
    <property type="gene ID" value="PTRK_0000241000"/>
</dbReference>
<dbReference type="PROSITE" id="PS51186">
    <property type="entry name" value="GNAT"/>
    <property type="match status" value="1"/>
</dbReference>
<evidence type="ECO:0000256" key="3">
    <source>
        <dbReference type="ARBA" id="ARBA00023315"/>
    </source>
</evidence>
<dbReference type="InterPro" id="IPR016181">
    <property type="entry name" value="Acyl_CoA_acyltransferase"/>
</dbReference>
<protein>
    <submittedName>
        <fullName evidence="6">N-acetyltransferase domain-containing protein</fullName>
    </submittedName>
</protein>
<sequence length="176" mass="20699">MENDYIYQSKKGLSFEIKPATEDDCEAILGMINELALFEKMPNEVEMTVDRLKRDLKNKAFFCFLAWTKDESDNIVPAGMNIFFLGYSTWKGQFIHMEDLYIRPQYRRNGLGEFLIKYLSRYAISQGIKRIEWSVLEWNKDAISLYDKIGGIDMHATEQWITYRLTDDKLKSLGSY</sequence>
<dbReference type="Pfam" id="PF00583">
    <property type="entry name" value="Acetyltransf_1"/>
    <property type="match status" value="1"/>
</dbReference>
<keyword evidence="2" id="KW-0808">Transferase</keyword>
<dbReference type="PANTHER" id="PTHR10545:SF29">
    <property type="entry name" value="GH14572P-RELATED"/>
    <property type="match status" value="1"/>
</dbReference>
<keyword evidence="3" id="KW-0012">Acyltransferase</keyword>
<evidence type="ECO:0000313" key="5">
    <source>
        <dbReference type="Proteomes" id="UP000038045"/>
    </source>
</evidence>
<dbReference type="Proteomes" id="UP000038045">
    <property type="component" value="Unplaced"/>
</dbReference>
<feature type="domain" description="N-acetyltransferase" evidence="4">
    <location>
        <begin position="15"/>
        <end position="168"/>
    </location>
</feature>
<dbReference type="FunFam" id="3.40.630.30:FF:000064">
    <property type="entry name" value="GNAT family acetyltransferase"/>
    <property type="match status" value="1"/>
</dbReference>
<dbReference type="PANTHER" id="PTHR10545">
    <property type="entry name" value="DIAMINE N-ACETYLTRANSFERASE"/>
    <property type="match status" value="1"/>
</dbReference>
<dbReference type="Gene3D" id="3.40.630.30">
    <property type="match status" value="1"/>
</dbReference>
<dbReference type="STRING" id="131310.A0A0N4Z5M3"/>
<dbReference type="GO" id="GO:0008080">
    <property type="term" value="F:N-acetyltransferase activity"/>
    <property type="evidence" value="ECO:0007669"/>
    <property type="project" value="TreeGrafter"/>
</dbReference>
<name>A0A0N4Z5M3_PARTI</name>
<evidence type="ECO:0000259" key="4">
    <source>
        <dbReference type="PROSITE" id="PS51186"/>
    </source>
</evidence>
<dbReference type="AlphaFoldDB" id="A0A0N4Z5M3"/>
<evidence type="ECO:0000256" key="1">
    <source>
        <dbReference type="ARBA" id="ARBA00008694"/>
    </source>
</evidence>
<reference evidence="6" key="1">
    <citation type="submission" date="2017-02" db="UniProtKB">
        <authorList>
            <consortium name="WormBaseParasite"/>
        </authorList>
    </citation>
    <scope>IDENTIFICATION</scope>
</reference>
<proteinExistence type="inferred from homology"/>
<organism evidence="5 6">
    <name type="scientific">Parastrongyloides trichosuri</name>
    <name type="common">Possum-specific nematode worm</name>
    <dbReference type="NCBI Taxonomy" id="131310"/>
    <lineage>
        <taxon>Eukaryota</taxon>
        <taxon>Metazoa</taxon>
        <taxon>Ecdysozoa</taxon>
        <taxon>Nematoda</taxon>
        <taxon>Chromadorea</taxon>
        <taxon>Rhabditida</taxon>
        <taxon>Tylenchina</taxon>
        <taxon>Panagrolaimomorpha</taxon>
        <taxon>Strongyloidoidea</taxon>
        <taxon>Strongyloididae</taxon>
        <taxon>Parastrongyloides</taxon>
    </lineage>
</organism>
<dbReference type="InterPro" id="IPR051016">
    <property type="entry name" value="Diverse_Substrate_AcTransf"/>
</dbReference>
<comment type="similarity">
    <text evidence="1">Belongs to the acetyltransferase family.</text>
</comment>
<dbReference type="CDD" id="cd04301">
    <property type="entry name" value="NAT_SF"/>
    <property type="match status" value="1"/>
</dbReference>
<accession>A0A0N4Z5M3</accession>
<evidence type="ECO:0000313" key="6">
    <source>
        <dbReference type="WBParaSite" id="PTRK_0000241000.1"/>
    </source>
</evidence>
<dbReference type="SUPFAM" id="SSF55729">
    <property type="entry name" value="Acyl-CoA N-acyltransferases (Nat)"/>
    <property type="match status" value="1"/>
</dbReference>
<keyword evidence="5" id="KW-1185">Reference proteome</keyword>